<dbReference type="InterPro" id="IPR012337">
    <property type="entry name" value="RNaseH-like_sf"/>
</dbReference>
<dbReference type="GO" id="GO:0015074">
    <property type="term" value="P:DNA integration"/>
    <property type="evidence" value="ECO:0007669"/>
    <property type="project" value="InterPro"/>
</dbReference>
<dbReference type="GO" id="GO:0005829">
    <property type="term" value="C:cytosol"/>
    <property type="evidence" value="ECO:0007669"/>
    <property type="project" value="TreeGrafter"/>
</dbReference>
<dbReference type="InterPro" id="IPR036397">
    <property type="entry name" value="RNaseH_sf"/>
</dbReference>
<proteinExistence type="predicted"/>
<evidence type="ECO:0000259" key="1">
    <source>
        <dbReference type="PROSITE" id="PS50994"/>
    </source>
</evidence>
<evidence type="ECO:0000313" key="2">
    <source>
        <dbReference type="EMBL" id="EHI70769.1"/>
    </source>
</evidence>
<dbReference type="NCBIfam" id="NF033563">
    <property type="entry name" value="transpos_IS30"/>
    <property type="match status" value="1"/>
</dbReference>
<dbReference type="PROSITE" id="PS50994">
    <property type="entry name" value="INTEGRASE"/>
    <property type="match status" value="1"/>
</dbReference>
<dbReference type="InterPro" id="IPR053392">
    <property type="entry name" value="Transposase_IS30-like"/>
</dbReference>
<gene>
    <name evidence="2" type="ORF">STRIC_0728</name>
</gene>
<dbReference type="PANTHER" id="PTHR10948:SF23">
    <property type="entry name" value="TRANSPOSASE INSI FOR INSERTION SEQUENCE ELEMENT IS30A-RELATED"/>
    <property type="match status" value="1"/>
</dbReference>
<dbReference type="InterPro" id="IPR051917">
    <property type="entry name" value="Transposase-Integrase"/>
</dbReference>
<dbReference type="AlphaFoldDB" id="G5JZL6"/>
<dbReference type="GO" id="GO:0004803">
    <property type="term" value="F:transposase activity"/>
    <property type="evidence" value="ECO:0007669"/>
    <property type="project" value="TreeGrafter"/>
</dbReference>
<dbReference type="Gene3D" id="3.30.420.10">
    <property type="entry name" value="Ribonuclease H-like superfamily/Ribonuclease H"/>
    <property type="match status" value="1"/>
</dbReference>
<dbReference type="Proteomes" id="UP000003330">
    <property type="component" value="Unassembled WGS sequence"/>
</dbReference>
<dbReference type="eggNOG" id="COG2826">
    <property type="taxonomic scope" value="Bacteria"/>
</dbReference>
<dbReference type="InterPro" id="IPR001584">
    <property type="entry name" value="Integrase_cat-core"/>
</dbReference>
<dbReference type="EMBL" id="AEUX02000001">
    <property type="protein sequence ID" value="EHI70769.1"/>
    <property type="molecule type" value="Genomic_DNA"/>
</dbReference>
<dbReference type="STRING" id="764299.STRIC_0728"/>
<reference evidence="2 3" key="1">
    <citation type="journal article" date="2014" name="Int. J. Syst. Evol. Microbiol.">
        <title>Phylogenomics and the dynamic genome evolution of the genus Streptococcus.</title>
        <authorList>
            <consortium name="The Broad Institute Genome Sequencing Platform"/>
            <person name="Richards V.P."/>
            <person name="Palmer S.R."/>
            <person name="Pavinski Bitar P.D."/>
            <person name="Qin X."/>
            <person name="Weinstock G.M."/>
            <person name="Highlander S.K."/>
            <person name="Town C.D."/>
            <person name="Burne R.A."/>
            <person name="Stanhope M.J."/>
        </authorList>
    </citation>
    <scope>NUCLEOTIDE SEQUENCE [LARGE SCALE GENOMIC DNA]</scope>
    <source>
        <strain evidence="2 3">707-05</strain>
    </source>
</reference>
<evidence type="ECO:0000313" key="3">
    <source>
        <dbReference type="Proteomes" id="UP000003330"/>
    </source>
</evidence>
<comment type="caution">
    <text evidence="2">The sequence shown here is derived from an EMBL/GenBank/DDBJ whole genome shotgun (WGS) entry which is preliminary data.</text>
</comment>
<protein>
    <submittedName>
        <fullName evidence="2">Integrase core domain protein</fullName>
    </submittedName>
</protein>
<sequence length="113" mass="12901">MVERQTRYALGVKLEDKQSQTINRAVTHLISQYPIASITADNGSEFSLLSNLEAVEVYFAHPYSSHERGTNENFNGLLRKYVPKGVSLNPLTSEELDNYITAINERPRRLLQY</sequence>
<accession>G5JZL6</accession>
<dbReference type="PANTHER" id="PTHR10948">
    <property type="entry name" value="TRANSPOSASE"/>
    <property type="match status" value="1"/>
</dbReference>
<dbReference type="GO" id="GO:0032196">
    <property type="term" value="P:transposition"/>
    <property type="evidence" value="ECO:0007669"/>
    <property type="project" value="TreeGrafter"/>
</dbReference>
<keyword evidence="3" id="KW-1185">Reference proteome</keyword>
<name>G5JZL6_9STRE</name>
<dbReference type="GO" id="GO:0003676">
    <property type="term" value="F:nucleic acid binding"/>
    <property type="evidence" value="ECO:0007669"/>
    <property type="project" value="InterPro"/>
</dbReference>
<organism evidence="2 3">
    <name type="scientific">Streptococcus ictaluri 707-05</name>
    <dbReference type="NCBI Taxonomy" id="764299"/>
    <lineage>
        <taxon>Bacteria</taxon>
        <taxon>Bacillati</taxon>
        <taxon>Bacillota</taxon>
        <taxon>Bacilli</taxon>
        <taxon>Lactobacillales</taxon>
        <taxon>Streptococcaceae</taxon>
        <taxon>Streptococcus</taxon>
    </lineage>
</organism>
<dbReference type="SUPFAM" id="SSF53098">
    <property type="entry name" value="Ribonuclease H-like"/>
    <property type="match status" value="1"/>
</dbReference>
<feature type="domain" description="Integrase catalytic" evidence="1">
    <location>
        <begin position="1"/>
        <end position="113"/>
    </location>
</feature>